<evidence type="ECO:0000313" key="1">
    <source>
        <dbReference type="EMBL" id="MBU3837246.1"/>
    </source>
</evidence>
<dbReference type="AlphaFoldDB" id="A0A948TA64"/>
<evidence type="ECO:0000313" key="2">
    <source>
        <dbReference type="Proteomes" id="UP000783796"/>
    </source>
</evidence>
<reference evidence="1" key="2">
    <citation type="submission" date="2021-04" db="EMBL/GenBank/DDBJ databases">
        <authorList>
            <person name="Gilroy R."/>
        </authorList>
    </citation>
    <scope>NUCLEOTIDE SEQUENCE</scope>
    <source>
        <strain evidence="1">G4-2901</strain>
    </source>
</reference>
<dbReference type="Proteomes" id="UP000783796">
    <property type="component" value="Unassembled WGS sequence"/>
</dbReference>
<dbReference type="PROSITE" id="PS51257">
    <property type="entry name" value="PROKAR_LIPOPROTEIN"/>
    <property type="match status" value="1"/>
</dbReference>
<accession>A0A948TA64</accession>
<protein>
    <submittedName>
        <fullName evidence="1">Fimbrillin family protein</fullName>
    </submittedName>
</protein>
<dbReference type="EMBL" id="JAHLFW010000027">
    <property type="protein sequence ID" value="MBU3837246.1"/>
    <property type="molecule type" value="Genomic_DNA"/>
</dbReference>
<reference evidence="1" key="1">
    <citation type="journal article" date="2021" name="PeerJ">
        <title>Extensive microbial diversity within the chicken gut microbiome revealed by metagenomics and culture.</title>
        <authorList>
            <person name="Gilroy R."/>
            <person name="Ravi A."/>
            <person name="Getino M."/>
            <person name="Pursley I."/>
            <person name="Horton D.L."/>
            <person name="Alikhan N.F."/>
            <person name="Baker D."/>
            <person name="Gharbi K."/>
            <person name="Hall N."/>
            <person name="Watson M."/>
            <person name="Adriaenssens E.M."/>
            <person name="Foster-Nyarko E."/>
            <person name="Jarju S."/>
            <person name="Secka A."/>
            <person name="Antonio M."/>
            <person name="Oren A."/>
            <person name="Chaudhuri R.R."/>
            <person name="La Ragione R."/>
            <person name="Hildebrand F."/>
            <person name="Pallen M.J."/>
        </authorList>
    </citation>
    <scope>NUCLEOTIDE SEQUENCE</scope>
    <source>
        <strain evidence="1">G4-2901</strain>
    </source>
</reference>
<sequence length="743" mass="82620">MSIKNIFVIIVSLAVMSCTDKGAVNEHSGADSVILPRVIPYNYTSGNDETTGIKEIRILHACLFENGVMTRVYSDIDPLTGIKIDDSKGRLYMVANIERNNSASFYNVGMTEEEWLSIAIPHAGGVNLTYMSGVVDMSDTSHGVLQLYRGVARIDVNVSEEHGLSVTDITFRNVAQQSYLNRRNTVESPESTGYNDVTPVIDTPLTGSTYGVAYLCEQASENISAVLTINVDGETVEKEVALPSTLKRNCVYTINVFKASVQADVTLSVTDWENGGDFNLAPNERGLTVDVEGTSFPANTEVDSDRRGIVLSHCASDFVLSIDCDDELELIADPELPMTVERIGGAENVGKNLFRITKKLWYPGMERVERKLMFHRKGLNENYADDYINVVMSEHPVKLEGLIHFEESASFDFGKYIDNELGVFTVPASKSITVEYDEGEDEWVKLDASGQRVRVIGGWRPNDRTANGRVQKARIVISNSADGSEREEYVISRRNWGLPVTKLNGVWWCKYNAIGDAKNFSDQILSSADPAVLAGKTVFDYLRDCTADEFFNLWKWNYQGKSSQGLQVIDDGGVAKLEGYSSSAEHINKIDAKALAPDGYELPSMENFERVFNSTSGTIWLMWDGSHTTAWNGSTTIQRRQRRRNDVTVGTVSLTDLIYISMYNQSEAEHEPVVWYGSSPQWNNDGINHGHYNNLLIAVHNPSDGQGWFFVGGMGGLYPSKNSAGPNDTRILRFKKSDVEYIY</sequence>
<proteinExistence type="predicted"/>
<name>A0A948TA64_9BACT</name>
<comment type="caution">
    <text evidence="1">The sequence shown here is derived from an EMBL/GenBank/DDBJ whole genome shotgun (WGS) entry which is preliminary data.</text>
</comment>
<gene>
    <name evidence="1" type="ORF">H9777_02765</name>
</gene>
<organism evidence="1 2">
    <name type="scientific">Candidatus Phocaeicola faecigallinarum</name>
    <dbReference type="NCBI Taxonomy" id="2838732"/>
    <lineage>
        <taxon>Bacteria</taxon>
        <taxon>Pseudomonadati</taxon>
        <taxon>Bacteroidota</taxon>
        <taxon>Bacteroidia</taxon>
        <taxon>Bacteroidales</taxon>
        <taxon>Bacteroidaceae</taxon>
        <taxon>Phocaeicola</taxon>
    </lineage>
</organism>